<dbReference type="GO" id="GO:0005739">
    <property type="term" value="C:mitochondrion"/>
    <property type="evidence" value="ECO:0007669"/>
    <property type="project" value="TreeGrafter"/>
</dbReference>
<feature type="active site" description="Proton acceptor" evidence="9">
    <location>
        <position position="379"/>
    </location>
</feature>
<dbReference type="Gene3D" id="3.30.559.70">
    <property type="entry name" value="Choline/Carnitine o-acyltransferase, domain 2"/>
    <property type="match status" value="1"/>
</dbReference>
<keyword evidence="3" id="KW-0813">Transport</keyword>
<keyword evidence="4" id="KW-0808">Transferase</keyword>
<dbReference type="PANTHER" id="PTHR22589:SF16">
    <property type="entry name" value="CARNITINE O-PALMITOYLTRANSFERASE 2, MITOCHONDRIAL"/>
    <property type="match status" value="1"/>
</dbReference>
<keyword evidence="6" id="KW-0443">Lipid metabolism</keyword>
<dbReference type="STRING" id="195883.A0A482WRV6"/>
<evidence type="ECO:0000256" key="3">
    <source>
        <dbReference type="ARBA" id="ARBA00022448"/>
    </source>
</evidence>
<dbReference type="FunFam" id="1.20.1280.180:FF:000001">
    <property type="entry name" value="Carnitine O-palmitoyltransferase 2, mitochondrial"/>
    <property type="match status" value="1"/>
</dbReference>
<organism evidence="11 12">
    <name type="scientific">Laodelphax striatellus</name>
    <name type="common">Small brown planthopper</name>
    <name type="synonym">Delphax striatella</name>
    <dbReference type="NCBI Taxonomy" id="195883"/>
    <lineage>
        <taxon>Eukaryota</taxon>
        <taxon>Metazoa</taxon>
        <taxon>Ecdysozoa</taxon>
        <taxon>Arthropoda</taxon>
        <taxon>Hexapoda</taxon>
        <taxon>Insecta</taxon>
        <taxon>Pterygota</taxon>
        <taxon>Neoptera</taxon>
        <taxon>Paraneoptera</taxon>
        <taxon>Hemiptera</taxon>
        <taxon>Auchenorrhyncha</taxon>
        <taxon>Fulgoroidea</taxon>
        <taxon>Delphacidae</taxon>
        <taxon>Criomorphinae</taxon>
        <taxon>Laodelphax</taxon>
    </lineage>
</organism>
<dbReference type="InterPro" id="IPR042231">
    <property type="entry name" value="Cho/carn_acyl_trans_2"/>
</dbReference>
<dbReference type="Gene3D" id="1.20.1280.180">
    <property type="match status" value="1"/>
</dbReference>
<dbReference type="InParanoid" id="A0A482WRV6"/>
<dbReference type="SMR" id="A0A482WRV6"/>
<protein>
    <recommendedName>
        <fullName evidence="10">Choline/carnitine acyltransferase domain-containing protein</fullName>
    </recommendedName>
</protein>
<dbReference type="Gene3D" id="1.10.275.20">
    <property type="entry name" value="Choline/Carnitine o-acyltransferase"/>
    <property type="match status" value="1"/>
</dbReference>
<gene>
    <name evidence="11" type="ORF">LSTR_LSTR005822</name>
</gene>
<evidence type="ECO:0000256" key="9">
    <source>
        <dbReference type="PIRSR" id="PIRSR600542-1"/>
    </source>
</evidence>
<comment type="caution">
    <text evidence="11">The sequence shown here is derived from an EMBL/GenBank/DDBJ whole genome shotgun (WGS) entry which is preliminary data.</text>
</comment>
<dbReference type="FunFam" id="1.10.275.20:FF:000001">
    <property type="entry name" value="carnitine O-palmitoyltransferase 2, mitochondrial"/>
    <property type="match status" value="1"/>
</dbReference>
<dbReference type="FunCoup" id="A0A482WRV6">
    <property type="interactions" value="1222"/>
</dbReference>
<comment type="pathway">
    <text evidence="1">Lipid metabolism; fatty acid beta-oxidation.</text>
</comment>
<dbReference type="PANTHER" id="PTHR22589">
    <property type="entry name" value="CARNITINE O-ACYLTRANSFERASE"/>
    <property type="match status" value="1"/>
</dbReference>
<comment type="similarity">
    <text evidence="2">Belongs to the carnitine/choline acetyltransferase family.</text>
</comment>
<dbReference type="Proteomes" id="UP000291343">
    <property type="component" value="Unassembled WGS sequence"/>
</dbReference>
<evidence type="ECO:0000256" key="4">
    <source>
        <dbReference type="ARBA" id="ARBA00022679"/>
    </source>
</evidence>
<dbReference type="GO" id="GO:0004095">
    <property type="term" value="F:carnitine O-palmitoyltransferase activity"/>
    <property type="evidence" value="ECO:0007669"/>
    <property type="project" value="TreeGrafter"/>
</dbReference>
<evidence type="ECO:0000256" key="1">
    <source>
        <dbReference type="ARBA" id="ARBA00005005"/>
    </source>
</evidence>
<evidence type="ECO:0000256" key="5">
    <source>
        <dbReference type="ARBA" id="ARBA00022832"/>
    </source>
</evidence>
<evidence type="ECO:0000256" key="7">
    <source>
        <dbReference type="ARBA" id="ARBA00023315"/>
    </source>
</evidence>
<accession>A0A482WRV6</accession>
<dbReference type="GO" id="GO:0006635">
    <property type="term" value="P:fatty acid beta-oxidation"/>
    <property type="evidence" value="ECO:0007669"/>
    <property type="project" value="UniProtKB-UniPathway"/>
</dbReference>
<keyword evidence="7" id="KW-0012">Acyltransferase</keyword>
<keyword evidence="12" id="KW-1185">Reference proteome</keyword>
<evidence type="ECO:0000256" key="2">
    <source>
        <dbReference type="ARBA" id="ARBA00005232"/>
    </source>
</evidence>
<dbReference type="InterPro" id="IPR042572">
    <property type="entry name" value="Carn_acyl_trans_N"/>
</dbReference>
<evidence type="ECO:0000259" key="10">
    <source>
        <dbReference type="Pfam" id="PF00755"/>
    </source>
</evidence>
<evidence type="ECO:0000256" key="6">
    <source>
        <dbReference type="ARBA" id="ARBA00023098"/>
    </source>
</evidence>
<dbReference type="AlphaFoldDB" id="A0A482WRV6"/>
<proteinExistence type="inferred from homology"/>
<keyword evidence="5" id="KW-0276">Fatty acid metabolism</keyword>
<dbReference type="Gene3D" id="3.30.559.10">
    <property type="entry name" value="Chloramphenicol acetyltransferase-like domain"/>
    <property type="match status" value="1"/>
</dbReference>
<dbReference type="UniPathway" id="UPA00659"/>
<dbReference type="InterPro" id="IPR023213">
    <property type="entry name" value="CAT-like_dom_sf"/>
</dbReference>
<dbReference type="SUPFAM" id="SSF52777">
    <property type="entry name" value="CoA-dependent acyltransferases"/>
    <property type="match status" value="2"/>
</dbReference>
<sequence>MLSTLRISYKNHNKMTLLCCTTCQSYRNSSNKVGPSDANDQYIQKSIVPTFHFQKSLPRLPVPKLSDTCNRYLRAQRPILSDDEYSKTERFVRDFEKNDGARLQKELKDQDAKNSHTSYISKPWFDMYLSDRSPLPINYNPFLVFTNNEDSRYNDQLLRATNLVVSSVRFLRSLRENLLEPEVFHLNPKKSDTEFFRKFTRALPSAISWYGAYLMKAYPLDMSQYKNLFNATRIPSQGKDYLYQDISKKHIVVLRKGHFYTFEIIDNYGNYVDPALIYNCFKHILEQNEPSESPLGVLTTLERDRWAAVRQRLLETGNGDQLQAIDSALFAVCLDDGPTTEDHVPVVREFLHSDGTNRWFDKSFSLIVGPQYAGINFEHSWGDGVAVLRYFQDIHKDSNRRPIVRPESKPADQNILGYVKKLEFKLDEGTKKDVMDAKELYKKFTNSLDVGLYEFKTFGRNLCKTHRISPDCVMQLAFQLAHDKLARKHVATYESCSTAAFKHGRTETMRPCTIEAVKFCDLLRQKNQSDLDTIRKVIAECSKVHSDLVKDAAMGQGFDRHLFALNTLAKKNGMKVDLFEDPAFTKINRNILSTSTLSSDVVHLGAFGPVVSDGYGIAYSIWNDRLGAIVTNYKEHADGNGFITCLEEALNDLYKILK</sequence>
<name>A0A482WRV6_LAOST</name>
<dbReference type="OrthoDB" id="240216at2759"/>
<comment type="catalytic activity">
    <reaction evidence="8">
        <text>4,8-dimethylnonanoyl-CoA + (R)-carnitine = O-4,8-dimethylnonanoyl-(R)-carnitine + CoA</text>
        <dbReference type="Rhea" id="RHEA:44860"/>
        <dbReference type="ChEBI" id="CHEBI:16347"/>
        <dbReference type="ChEBI" id="CHEBI:57287"/>
        <dbReference type="ChEBI" id="CHEBI:77061"/>
        <dbReference type="ChEBI" id="CHEBI:84654"/>
    </reaction>
</comment>
<reference evidence="11 12" key="1">
    <citation type="journal article" date="2017" name="Gigascience">
        <title>Genome sequence of the small brown planthopper, Laodelphax striatellus.</title>
        <authorList>
            <person name="Zhu J."/>
            <person name="Jiang F."/>
            <person name="Wang X."/>
            <person name="Yang P."/>
            <person name="Bao Y."/>
            <person name="Zhao W."/>
            <person name="Wang W."/>
            <person name="Lu H."/>
            <person name="Wang Q."/>
            <person name="Cui N."/>
            <person name="Li J."/>
            <person name="Chen X."/>
            <person name="Luo L."/>
            <person name="Yu J."/>
            <person name="Kang L."/>
            <person name="Cui F."/>
        </authorList>
    </citation>
    <scope>NUCLEOTIDE SEQUENCE [LARGE SCALE GENOMIC DNA]</scope>
    <source>
        <strain evidence="11">Lst14</strain>
    </source>
</reference>
<feature type="domain" description="Choline/carnitine acyltransferase" evidence="10">
    <location>
        <begin position="60"/>
        <end position="648"/>
    </location>
</feature>
<dbReference type="InterPro" id="IPR039551">
    <property type="entry name" value="Cho/carn_acyl_trans"/>
</dbReference>
<dbReference type="EMBL" id="QKKF02027168">
    <property type="protein sequence ID" value="RZF36006.1"/>
    <property type="molecule type" value="Genomic_DNA"/>
</dbReference>
<evidence type="ECO:0000256" key="8">
    <source>
        <dbReference type="ARBA" id="ARBA00048999"/>
    </source>
</evidence>
<evidence type="ECO:0000313" key="11">
    <source>
        <dbReference type="EMBL" id="RZF36006.1"/>
    </source>
</evidence>
<dbReference type="InterPro" id="IPR000542">
    <property type="entry name" value="Carn_acyl_trans"/>
</dbReference>
<dbReference type="Pfam" id="PF00755">
    <property type="entry name" value="Carn_acyltransf"/>
    <property type="match status" value="1"/>
</dbReference>
<evidence type="ECO:0000313" key="12">
    <source>
        <dbReference type="Proteomes" id="UP000291343"/>
    </source>
</evidence>